<accession>A0AAD6YC71</accession>
<feature type="transmembrane region" description="Helical" evidence="1">
    <location>
        <begin position="91"/>
        <end position="113"/>
    </location>
</feature>
<feature type="transmembrane region" description="Helical" evidence="1">
    <location>
        <begin position="120"/>
        <end position="143"/>
    </location>
</feature>
<evidence type="ECO:0000313" key="3">
    <source>
        <dbReference type="Proteomes" id="UP001219525"/>
    </source>
</evidence>
<dbReference type="AlphaFoldDB" id="A0AAD6YC71"/>
<keyword evidence="1" id="KW-0472">Membrane</keyword>
<gene>
    <name evidence="2" type="ORF">GGX14DRAFT_365172</name>
</gene>
<reference evidence="2" key="1">
    <citation type="submission" date="2023-03" db="EMBL/GenBank/DDBJ databases">
        <title>Massive genome expansion in bonnet fungi (Mycena s.s.) driven by repeated elements and novel gene families across ecological guilds.</title>
        <authorList>
            <consortium name="Lawrence Berkeley National Laboratory"/>
            <person name="Harder C.B."/>
            <person name="Miyauchi S."/>
            <person name="Viragh M."/>
            <person name="Kuo A."/>
            <person name="Thoen E."/>
            <person name="Andreopoulos B."/>
            <person name="Lu D."/>
            <person name="Skrede I."/>
            <person name="Drula E."/>
            <person name="Henrissat B."/>
            <person name="Morin E."/>
            <person name="Kohler A."/>
            <person name="Barry K."/>
            <person name="LaButti K."/>
            <person name="Morin E."/>
            <person name="Salamov A."/>
            <person name="Lipzen A."/>
            <person name="Mereny Z."/>
            <person name="Hegedus B."/>
            <person name="Baldrian P."/>
            <person name="Stursova M."/>
            <person name="Weitz H."/>
            <person name="Taylor A."/>
            <person name="Grigoriev I.V."/>
            <person name="Nagy L.G."/>
            <person name="Martin F."/>
            <person name="Kauserud H."/>
        </authorList>
    </citation>
    <scope>NUCLEOTIDE SEQUENCE</scope>
    <source>
        <strain evidence="2">9144</strain>
    </source>
</reference>
<organism evidence="2 3">
    <name type="scientific">Mycena pura</name>
    <dbReference type="NCBI Taxonomy" id="153505"/>
    <lineage>
        <taxon>Eukaryota</taxon>
        <taxon>Fungi</taxon>
        <taxon>Dikarya</taxon>
        <taxon>Basidiomycota</taxon>
        <taxon>Agaricomycotina</taxon>
        <taxon>Agaricomycetes</taxon>
        <taxon>Agaricomycetidae</taxon>
        <taxon>Agaricales</taxon>
        <taxon>Marasmiineae</taxon>
        <taxon>Mycenaceae</taxon>
        <taxon>Mycena</taxon>
    </lineage>
</organism>
<comment type="caution">
    <text evidence="2">The sequence shown here is derived from an EMBL/GenBank/DDBJ whole genome shotgun (WGS) entry which is preliminary data.</text>
</comment>
<dbReference type="PANTHER" id="PTHR40465">
    <property type="entry name" value="CHROMOSOME 1, WHOLE GENOME SHOTGUN SEQUENCE"/>
    <property type="match status" value="1"/>
</dbReference>
<evidence type="ECO:0000313" key="2">
    <source>
        <dbReference type="EMBL" id="KAJ7208570.1"/>
    </source>
</evidence>
<dbReference type="PANTHER" id="PTHR40465:SF1">
    <property type="entry name" value="DUF6534 DOMAIN-CONTAINING PROTEIN"/>
    <property type="match status" value="1"/>
</dbReference>
<dbReference type="Proteomes" id="UP001219525">
    <property type="component" value="Unassembled WGS sequence"/>
</dbReference>
<feature type="transmembrane region" description="Helical" evidence="1">
    <location>
        <begin position="20"/>
        <end position="38"/>
    </location>
</feature>
<protein>
    <submittedName>
        <fullName evidence="2">Uncharacterized protein</fullName>
    </submittedName>
</protein>
<keyword evidence="1" id="KW-0812">Transmembrane</keyword>
<name>A0AAD6YC71_9AGAR</name>
<sequence length="193" mass="21580">MEDIFLSVLTWRSGAYEIGVLGSCVLFGVLTAQCYVYFTRFPDDSAKIKALVGFVWLCETADAICITAALYSYTVMWYGDPESLLRTPSTLATSIFFHGVISCSVQGFFAFRIYIVSKKLYIPCVCWMLGFLRFLGDTGLFATGLRTTLLNSYYAQQGWLITATWSLSVANDVLIAVTLASLLYRQRSIAHTR</sequence>
<keyword evidence="3" id="KW-1185">Reference proteome</keyword>
<feature type="transmembrane region" description="Helical" evidence="1">
    <location>
        <begin position="163"/>
        <end position="184"/>
    </location>
</feature>
<keyword evidence="1" id="KW-1133">Transmembrane helix</keyword>
<feature type="transmembrane region" description="Helical" evidence="1">
    <location>
        <begin position="50"/>
        <end position="71"/>
    </location>
</feature>
<proteinExistence type="predicted"/>
<evidence type="ECO:0000256" key="1">
    <source>
        <dbReference type="SAM" id="Phobius"/>
    </source>
</evidence>
<dbReference type="EMBL" id="JARJCW010000033">
    <property type="protein sequence ID" value="KAJ7208570.1"/>
    <property type="molecule type" value="Genomic_DNA"/>
</dbReference>